<organism evidence="11 12">
    <name type="scientific">Lachancea fermentati</name>
    <name type="common">Zygosaccharomyces fermentati</name>
    <dbReference type="NCBI Taxonomy" id="4955"/>
    <lineage>
        <taxon>Eukaryota</taxon>
        <taxon>Fungi</taxon>
        <taxon>Dikarya</taxon>
        <taxon>Ascomycota</taxon>
        <taxon>Saccharomycotina</taxon>
        <taxon>Saccharomycetes</taxon>
        <taxon>Saccharomycetales</taxon>
        <taxon>Saccharomycetaceae</taxon>
        <taxon>Lachancea</taxon>
    </lineage>
</organism>
<dbReference type="STRING" id="4955.A0A1G4MCZ5"/>
<dbReference type="Pfam" id="PF06102">
    <property type="entry name" value="RRP36"/>
    <property type="match status" value="1"/>
</dbReference>
<comment type="similarity">
    <text evidence="2 9">Belongs to the RRP36 family.</text>
</comment>
<evidence type="ECO:0000256" key="1">
    <source>
        <dbReference type="ARBA" id="ARBA00004604"/>
    </source>
</evidence>
<evidence type="ECO:0000313" key="12">
    <source>
        <dbReference type="Proteomes" id="UP000190831"/>
    </source>
</evidence>
<comment type="function">
    <text evidence="8 9">Component of the 90S pre-ribosome involved in the maturation of rRNAs. Required for early cleavages of the pre-RNAs in the 40S ribosomal subunit maturation pathway.</text>
</comment>
<evidence type="ECO:0000313" key="11">
    <source>
        <dbReference type="EMBL" id="SCW01751.1"/>
    </source>
</evidence>
<dbReference type="PANTHER" id="PTHR21738:SF0">
    <property type="entry name" value="RIBOSOMAL RNA PROCESSING PROTEIN 36 HOMOLOG"/>
    <property type="match status" value="1"/>
</dbReference>
<dbReference type="AlphaFoldDB" id="A0A1G4MCZ5"/>
<comment type="subcellular location">
    <subcellularLocation>
        <location evidence="1 9">Nucleus</location>
        <location evidence="1 9">Nucleolus</location>
    </subcellularLocation>
</comment>
<proteinExistence type="inferred from homology"/>
<feature type="region of interest" description="Disordered" evidence="10">
    <location>
        <begin position="1"/>
        <end position="20"/>
    </location>
</feature>
<dbReference type="InterPro" id="IPR009292">
    <property type="entry name" value="RRP36"/>
</dbReference>
<evidence type="ECO:0000256" key="8">
    <source>
        <dbReference type="ARBA" id="ARBA00025053"/>
    </source>
</evidence>
<dbReference type="GO" id="GO:0005730">
    <property type="term" value="C:nucleolus"/>
    <property type="evidence" value="ECO:0007669"/>
    <property type="project" value="UniProtKB-SubCell"/>
</dbReference>
<dbReference type="PANTHER" id="PTHR21738">
    <property type="entry name" value="RIBOSOMAL RNA PROCESSING PROTEIN 36 HOMOLOG"/>
    <property type="match status" value="1"/>
</dbReference>
<keyword evidence="6 9" id="KW-0539">Nucleus</keyword>
<comment type="subunit">
    <text evidence="9">Associates with 90S and pre-40S pre-ribosomal particles.</text>
</comment>
<name>A0A1G4MCZ5_LACFM</name>
<sequence length="322" mass="38470">MSYYYKNLRAQYDTEDNSDENEYMKMAIQKDKQSQEDSSEDEMQSISFGALKRAEAQLEGEDRGNNARKRTSRNKRDAKYLNSTDERPNVNSRKEQPQPKMFTEESFDESSSDSSSGSEGLFEEEEEEAHAKSRRSKESKSRKKRKHAPREVSSKKAVSKVRRIPGLETPKNMNSNLYQDIRFDKSLGKSESYEEIRKRYKFLDEYRQREIEEMSGMLKDRKFLSKIGDRERDEMEQNLRSAKSRLQSLQNRDLERQIVKDYEGKINEGNKGKYHLKDSEKRKVIQKWKFDHMKAKQREKVMERKRKKRLGKEFKQFEFHSR</sequence>
<evidence type="ECO:0000256" key="4">
    <source>
        <dbReference type="ARBA" id="ARBA00022552"/>
    </source>
</evidence>
<dbReference type="OrthoDB" id="448446at2759"/>
<feature type="region of interest" description="Disordered" evidence="10">
    <location>
        <begin position="26"/>
        <end position="174"/>
    </location>
</feature>
<evidence type="ECO:0000256" key="9">
    <source>
        <dbReference type="RuleBase" id="RU368027"/>
    </source>
</evidence>
<dbReference type="GO" id="GO:0030686">
    <property type="term" value="C:90S preribosome"/>
    <property type="evidence" value="ECO:0007669"/>
    <property type="project" value="TreeGrafter"/>
</dbReference>
<feature type="compositionally biased region" description="Basic and acidic residues" evidence="10">
    <location>
        <begin position="52"/>
        <end position="65"/>
    </location>
</feature>
<gene>
    <name evidence="11" type="ORF">LAFE_0E06458G</name>
</gene>
<reference evidence="12" key="1">
    <citation type="submission" date="2016-03" db="EMBL/GenBank/DDBJ databases">
        <authorList>
            <person name="Devillers H."/>
        </authorList>
    </citation>
    <scope>NUCLEOTIDE SEQUENCE [LARGE SCALE GENOMIC DNA]</scope>
</reference>
<feature type="compositionally biased region" description="Basic and acidic residues" evidence="10">
    <location>
        <begin position="74"/>
        <end position="97"/>
    </location>
</feature>
<evidence type="ECO:0000256" key="2">
    <source>
        <dbReference type="ARBA" id="ARBA00009418"/>
    </source>
</evidence>
<evidence type="ECO:0000256" key="10">
    <source>
        <dbReference type="SAM" id="MobiDB-lite"/>
    </source>
</evidence>
<dbReference type="OMA" id="QHEIGSE"/>
<dbReference type="EMBL" id="LT598488">
    <property type="protein sequence ID" value="SCW01751.1"/>
    <property type="molecule type" value="Genomic_DNA"/>
</dbReference>
<evidence type="ECO:0000256" key="7">
    <source>
        <dbReference type="ARBA" id="ARBA00023274"/>
    </source>
</evidence>
<keyword evidence="4 9" id="KW-0698">rRNA processing</keyword>
<dbReference type="GO" id="GO:0000462">
    <property type="term" value="P:maturation of SSU-rRNA from tricistronic rRNA transcript (SSU-rRNA, 5.8S rRNA, LSU-rRNA)"/>
    <property type="evidence" value="ECO:0007669"/>
    <property type="project" value="TreeGrafter"/>
</dbReference>
<evidence type="ECO:0000256" key="5">
    <source>
        <dbReference type="ARBA" id="ARBA00023054"/>
    </source>
</evidence>
<keyword evidence="12" id="KW-1185">Reference proteome</keyword>
<feature type="compositionally biased region" description="Basic residues" evidence="10">
    <location>
        <begin position="132"/>
        <end position="148"/>
    </location>
</feature>
<keyword evidence="3 9" id="KW-0690">Ribosome biogenesis</keyword>
<accession>A0A1G4MCZ5</accession>
<dbReference type="Proteomes" id="UP000190831">
    <property type="component" value="Chromosome E"/>
</dbReference>
<keyword evidence="7 9" id="KW-0687">Ribonucleoprotein</keyword>
<evidence type="ECO:0000256" key="3">
    <source>
        <dbReference type="ARBA" id="ARBA00022517"/>
    </source>
</evidence>
<keyword evidence="5" id="KW-0175">Coiled coil</keyword>
<protein>
    <recommendedName>
        <fullName evidence="9">rRNA biogenesis protein RRP36</fullName>
    </recommendedName>
</protein>
<evidence type="ECO:0000256" key="6">
    <source>
        <dbReference type="ARBA" id="ARBA00023242"/>
    </source>
</evidence>